<dbReference type="CDD" id="cd00082">
    <property type="entry name" value="HisKA"/>
    <property type="match status" value="1"/>
</dbReference>
<dbReference type="SUPFAM" id="SSF47384">
    <property type="entry name" value="Homodimeric domain of signal transducing histidine kinase"/>
    <property type="match status" value="1"/>
</dbReference>
<dbReference type="Proteomes" id="UP000583752">
    <property type="component" value="Unassembled WGS sequence"/>
</dbReference>
<comment type="function">
    <text evidence="16">Member of the two-component regulatory system BvgS/BvgA. Phosphorylates BvgA via a four-step phosphorelay in response to environmental signals.</text>
</comment>
<comment type="subunit">
    <text evidence="17">At low DSF concentrations, interacts with RpfF.</text>
</comment>
<dbReference type="PANTHER" id="PTHR45339">
    <property type="entry name" value="HYBRID SIGNAL TRANSDUCTION HISTIDINE KINASE J"/>
    <property type="match status" value="1"/>
</dbReference>
<feature type="domain" description="PAS" evidence="25">
    <location>
        <begin position="524"/>
        <end position="577"/>
    </location>
</feature>
<dbReference type="SMART" id="SM00387">
    <property type="entry name" value="HATPase_c"/>
    <property type="match status" value="1"/>
</dbReference>
<evidence type="ECO:0000256" key="13">
    <source>
        <dbReference type="ARBA" id="ARBA00023012"/>
    </source>
</evidence>
<dbReference type="NCBIfam" id="TIGR00229">
    <property type="entry name" value="sensory_box"/>
    <property type="match status" value="1"/>
</dbReference>
<dbReference type="InterPro" id="IPR008207">
    <property type="entry name" value="Sig_transdc_His_kin_Hpt_dom"/>
</dbReference>
<dbReference type="Gene3D" id="3.40.50.2300">
    <property type="match status" value="2"/>
</dbReference>
<feature type="domain" description="Response regulatory" evidence="24">
    <location>
        <begin position="1061"/>
        <end position="1178"/>
    </location>
</feature>
<comment type="subcellular location">
    <subcellularLocation>
        <location evidence="2">Cell membrane</location>
        <topology evidence="2">Multi-pass membrane protein</topology>
    </subcellularLocation>
</comment>
<dbReference type="CDD" id="cd17546">
    <property type="entry name" value="REC_hyHK_CKI1_RcsC-like"/>
    <property type="match status" value="2"/>
</dbReference>
<evidence type="ECO:0000256" key="1">
    <source>
        <dbReference type="ARBA" id="ARBA00000085"/>
    </source>
</evidence>
<feature type="transmembrane region" description="Helical" evidence="22">
    <location>
        <begin position="74"/>
        <end position="96"/>
    </location>
</feature>
<evidence type="ECO:0000256" key="20">
    <source>
        <dbReference type="PROSITE-ProRule" id="PRU00110"/>
    </source>
</evidence>
<evidence type="ECO:0000256" key="9">
    <source>
        <dbReference type="ARBA" id="ARBA00022741"/>
    </source>
</evidence>
<dbReference type="PANTHER" id="PTHR45339:SF1">
    <property type="entry name" value="HYBRID SIGNAL TRANSDUCTION HISTIDINE KINASE J"/>
    <property type="match status" value="1"/>
</dbReference>
<evidence type="ECO:0000256" key="11">
    <source>
        <dbReference type="ARBA" id="ARBA00022840"/>
    </source>
</evidence>
<evidence type="ECO:0000256" key="12">
    <source>
        <dbReference type="ARBA" id="ARBA00022989"/>
    </source>
</evidence>
<evidence type="ECO:0000256" key="18">
    <source>
        <dbReference type="ARBA" id="ARBA00068150"/>
    </source>
</evidence>
<dbReference type="EMBL" id="JABBGG010000003">
    <property type="protein sequence ID" value="NML60963.1"/>
    <property type="molecule type" value="Genomic_DNA"/>
</dbReference>
<dbReference type="EC" id="2.7.13.3" evidence="3"/>
<evidence type="ECO:0000256" key="22">
    <source>
        <dbReference type="SAM" id="Phobius"/>
    </source>
</evidence>
<evidence type="ECO:0000256" key="10">
    <source>
        <dbReference type="ARBA" id="ARBA00022777"/>
    </source>
</evidence>
<dbReference type="InterPro" id="IPR036097">
    <property type="entry name" value="HisK_dim/P_sf"/>
</dbReference>
<dbReference type="GO" id="GO:0005886">
    <property type="term" value="C:plasma membrane"/>
    <property type="evidence" value="ECO:0007669"/>
    <property type="project" value="UniProtKB-SubCell"/>
</dbReference>
<dbReference type="CDD" id="cd00130">
    <property type="entry name" value="PAS"/>
    <property type="match status" value="1"/>
</dbReference>
<dbReference type="PRINTS" id="PR00344">
    <property type="entry name" value="BCTRLSENSOR"/>
</dbReference>
<dbReference type="FunFam" id="1.10.287.130:FF:000002">
    <property type="entry name" value="Two-component osmosensing histidine kinase"/>
    <property type="match status" value="1"/>
</dbReference>
<dbReference type="SUPFAM" id="SSF52172">
    <property type="entry name" value="CheY-like"/>
    <property type="match status" value="2"/>
</dbReference>
<dbReference type="Gene3D" id="1.20.120.160">
    <property type="entry name" value="HPT domain"/>
    <property type="match status" value="1"/>
</dbReference>
<dbReference type="Gene3D" id="1.10.287.130">
    <property type="match status" value="1"/>
</dbReference>
<dbReference type="SMART" id="SM00091">
    <property type="entry name" value="PAS"/>
    <property type="match status" value="1"/>
</dbReference>
<evidence type="ECO:0000256" key="5">
    <source>
        <dbReference type="ARBA" id="ARBA00022553"/>
    </source>
</evidence>
<dbReference type="Pfam" id="PF00512">
    <property type="entry name" value="HisKA"/>
    <property type="match status" value="1"/>
</dbReference>
<dbReference type="SUPFAM" id="SSF55874">
    <property type="entry name" value="ATPase domain of HSP90 chaperone/DNA topoisomerase II/histidine kinase"/>
    <property type="match status" value="1"/>
</dbReference>
<dbReference type="Pfam" id="PF00989">
    <property type="entry name" value="PAS"/>
    <property type="match status" value="1"/>
</dbReference>
<feature type="domain" description="HPt" evidence="26">
    <location>
        <begin position="1219"/>
        <end position="1313"/>
    </location>
</feature>
<keyword evidence="10" id="KW-0418">Kinase</keyword>
<dbReference type="Gene3D" id="3.30.450.20">
    <property type="entry name" value="PAS domain"/>
    <property type="match status" value="1"/>
</dbReference>
<name>A0A848HNW4_9BURK</name>
<evidence type="ECO:0000256" key="15">
    <source>
        <dbReference type="ARBA" id="ARBA00023136"/>
    </source>
</evidence>
<dbReference type="PROSITE" id="PS50109">
    <property type="entry name" value="HIS_KIN"/>
    <property type="match status" value="1"/>
</dbReference>
<gene>
    <name evidence="27" type="ORF">HHL21_07670</name>
</gene>
<feature type="domain" description="Response regulatory" evidence="24">
    <location>
        <begin position="916"/>
        <end position="1035"/>
    </location>
</feature>
<dbReference type="PROSITE" id="PS50112">
    <property type="entry name" value="PAS"/>
    <property type="match status" value="1"/>
</dbReference>
<protein>
    <recommendedName>
        <fullName evidence="18">Sensory/regulatory protein RpfC</fullName>
        <ecNumber evidence="3">2.7.13.3</ecNumber>
    </recommendedName>
    <alternativeName>
        <fullName evidence="19">Virulence sensor protein BvgS</fullName>
    </alternativeName>
</protein>
<evidence type="ECO:0000313" key="28">
    <source>
        <dbReference type="Proteomes" id="UP000583752"/>
    </source>
</evidence>
<dbReference type="Gene3D" id="3.30.565.10">
    <property type="entry name" value="Histidine kinase-like ATPase, C-terminal domain"/>
    <property type="match status" value="1"/>
</dbReference>
<feature type="modified residue" description="4-aspartylphosphate" evidence="21">
    <location>
        <position position="1112"/>
    </location>
</feature>
<keyword evidence="14" id="KW-0843">Virulence</keyword>
<evidence type="ECO:0000259" key="23">
    <source>
        <dbReference type="PROSITE" id="PS50109"/>
    </source>
</evidence>
<accession>A0A848HNW4</accession>
<evidence type="ECO:0000256" key="4">
    <source>
        <dbReference type="ARBA" id="ARBA00022475"/>
    </source>
</evidence>
<feature type="domain" description="Histidine kinase" evidence="23">
    <location>
        <begin position="677"/>
        <end position="898"/>
    </location>
</feature>
<dbReference type="SMART" id="SM00388">
    <property type="entry name" value="HisKA"/>
    <property type="match status" value="1"/>
</dbReference>
<keyword evidence="7 22" id="KW-0812">Transmembrane</keyword>
<dbReference type="Pfam" id="PF02518">
    <property type="entry name" value="HATPase_c"/>
    <property type="match status" value="1"/>
</dbReference>
<evidence type="ECO:0000256" key="7">
    <source>
        <dbReference type="ARBA" id="ARBA00022692"/>
    </source>
</evidence>
<dbReference type="Pfam" id="PF00072">
    <property type="entry name" value="Response_reg"/>
    <property type="match status" value="2"/>
</dbReference>
<dbReference type="SMART" id="SM00448">
    <property type="entry name" value="REC"/>
    <property type="match status" value="2"/>
</dbReference>
<organism evidence="27 28">
    <name type="scientific">Massilia polaris</name>
    <dbReference type="NCBI Taxonomy" id="2728846"/>
    <lineage>
        <taxon>Bacteria</taxon>
        <taxon>Pseudomonadati</taxon>
        <taxon>Pseudomonadota</taxon>
        <taxon>Betaproteobacteria</taxon>
        <taxon>Burkholderiales</taxon>
        <taxon>Oxalobacteraceae</taxon>
        <taxon>Telluria group</taxon>
        <taxon>Massilia</taxon>
    </lineage>
</organism>
<dbReference type="InterPro" id="IPR036641">
    <property type="entry name" value="HPT_dom_sf"/>
</dbReference>
<dbReference type="InterPro" id="IPR001789">
    <property type="entry name" value="Sig_transdc_resp-reg_receiver"/>
</dbReference>
<keyword evidence="4" id="KW-1003">Cell membrane</keyword>
<evidence type="ECO:0000256" key="16">
    <source>
        <dbReference type="ARBA" id="ARBA00058004"/>
    </source>
</evidence>
<evidence type="ECO:0000256" key="21">
    <source>
        <dbReference type="PROSITE-ProRule" id="PRU00169"/>
    </source>
</evidence>
<dbReference type="PROSITE" id="PS50894">
    <property type="entry name" value="HPT"/>
    <property type="match status" value="1"/>
</dbReference>
<dbReference type="GO" id="GO:0006355">
    <property type="term" value="P:regulation of DNA-templated transcription"/>
    <property type="evidence" value="ECO:0007669"/>
    <property type="project" value="InterPro"/>
</dbReference>
<feature type="transmembrane region" description="Helical" evidence="22">
    <location>
        <begin position="494"/>
        <end position="514"/>
    </location>
</feature>
<evidence type="ECO:0000256" key="19">
    <source>
        <dbReference type="ARBA" id="ARBA00070152"/>
    </source>
</evidence>
<evidence type="ECO:0000256" key="2">
    <source>
        <dbReference type="ARBA" id="ARBA00004651"/>
    </source>
</evidence>
<evidence type="ECO:0000256" key="3">
    <source>
        <dbReference type="ARBA" id="ARBA00012438"/>
    </source>
</evidence>
<feature type="modified residue" description="4-aspartylphosphate" evidence="21">
    <location>
        <position position="967"/>
    </location>
</feature>
<feature type="transmembrane region" description="Helical" evidence="22">
    <location>
        <begin position="12"/>
        <end position="38"/>
    </location>
</feature>
<keyword evidence="6" id="KW-0808">Transferase</keyword>
<feature type="modified residue" description="Phosphohistidine" evidence="20">
    <location>
        <position position="1258"/>
    </location>
</feature>
<keyword evidence="15 22" id="KW-0472">Membrane</keyword>
<evidence type="ECO:0000313" key="27">
    <source>
        <dbReference type="EMBL" id="NML60963.1"/>
    </source>
</evidence>
<dbReference type="SUPFAM" id="SSF55785">
    <property type="entry name" value="PYP-like sensor domain (PAS domain)"/>
    <property type="match status" value="1"/>
</dbReference>
<dbReference type="Pfam" id="PF01627">
    <property type="entry name" value="Hpt"/>
    <property type="match status" value="1"/>
</dbReference>
<keyword evidence="11" id="KW-0067">ATP-binding</keyword>
<dbReference type="InterPro" id="IPR013767">
    <property type="entry name" value="PAS_fold"/>
</dbReference>
<keyword evidence="28" id="KW-1185">Reference proteome</keyword>
<comment type="catalytic activity">
    <reaction evidence="1">
        <text>ATP + protein L-histidine = ADP + protein N-phospho-L-histidine.</text>
        <dbReference type="EC" id="2.7.13.3"/>
    </reaction>
</comment>
<dbReference type="GO" id="GO:0005524">
    <property type="term" value="F:ATP binding"/>
    <property type="evidence" value="ECO:0007669"/>
    <property type="project" value="UniProtKB-KW"/>
</dbReference>
<dbReference type="InterPro" id="IPR004358">
    <property type="entry name" value="Sig_transdc_His_kin-like_C"/>
</dbReference>
<dbReference type="InterPro" id="IPR035965">
    <property type="entry name" value="PAS-like_dom_sf"/>
</dbReference>
<reference evidence="27 28" key="1">
    <citation type="submission" date="2020-04" db="EMBL/GenBank/DDBJ databases">
        <title>Massilia sp. RP-1-19 isolated from soil.</title>
        <authorList>
            <person name="Dahal R.H."/>
        </authorList>
    </citation>
    <scope>NUCLEOTIDE SEQUENCE [LARGE SCALE GENOMIC DNA]</scope>
    <source>
        <strain evidence="27 28">RP-1-19</strain>
    </source>
</reference>
<evidence type="ECO:0000259" key="25">
    <source>
        <dbReference type="PROSITE" id="PS50112"/>
    </source>
</evidence>
<evidence type="ECO:0000259" key="26">
    <source>
        <dbReference type="PROSITE" id="PS50894"/>
    </source>
</evidence>
<evidence type="ECO:0000256" key="6">
    <source>
        <dbReference type="ARBA" id="ARBA00022679"/>
    </source>
</evidence>
<evidence type="ECO:0000256" key="14">
    <source>
        <dbReference type="ARBA" id="ARBA00023026"/>
    </source>
</evidence>
<dbReference type="SUPFAM" id="SSF47226">
    <property type="entry name" value="Histidine-containing phosphotransfer domain, HPT domain"/>
    <property type="match status" value="1"/>
</dbReference>
<keyword evidence="5 21" id="KW-0597">Phosphoprotein</keyword>
<keyword evidence="13" id="KW-0902">Two-component regulatory system</keyword>
<dbReference type="InterPro" id="IPR036890">
    <property type="entry name" value="HATPase_C_sf"/>
</dbReference>
<dbReference type="CDD" id="cd16922">
    <property type="entry name" value="HATPase_EvgS-ArcB-TorS-like"/>
    <property type="match status" value="1"/>
</dbReference>
<feature type="transmembrane region" description="Helical" evidence="22">
    <location>
        <begin position="222"/>
        <end position="245"/>
    </location>
</feature>
<dbReference type="InterPro" id="IPR003594">
    <property type="entry name" value="HATPase_dom"/>
</dbReference>
<feature type="transmembrane region" description="Helical" evidence="22">
    <location>
        <begin position="44"/>
        <end position="62"/>
    </location>
</feature>
<evidence type="ECO:0000256" key="17">
    <source>
        <dbReference type="ARBA" id="ARBA00064003"/>
    </source>
</evidence>
<keyword evidence="12 22" id="KW-1133">Transmembrane helix</keyword>
<dbReference type="InterPro" id="IPR005467">
    <property type="entry name" value="His_kinase_dom"/>
</dbReference>
<dbReference type="InterPro" id="IPR000014">
    <property type="entry name" value="PAS"/>
</dbReference>
<keyword evidence="8" id="KW-0732">Signal</keyword>
<feature type="transmembrane region" description="Helical" evidence="22">
    <location>
        <begin position="151"/>
        <end position="172"/>
    </location>
</feature>
<sequence length="1325" mass="141438">MKKLVTSADQLAGLFVGLLGMVVVIGWVFQSATIATLVPGSAKMGIVSPVLFMAAGFCCYFAQHRHRAGSPFDAAWRALAALVLAVPALVLAQHIVGIEPGIDFVRVPTAPTPDTPHPGRMAPNTCIAFLLAGAGLQLARAVRPARMRMAALSACALAVTLIGVSALLGYILKLEGLYRIAAANVMQAPTAIAMIMLGVGLWSVRAAQLAARCGPASSESRITWRAFGIVTVVALSAGAAGFAAMRDSYEDSLSSNMMVAASTSAEAIANTLDVRRRMMEEVTRRSGLDAALAAPGSPESAARVQQLAQAMLGEDVAGVEVFGAGGERLAAAGALVRAHGNVRHPLAVEGRAASLMWDGGYVLRTEHELRDGTALLGWVAGERRLVLLDKVLASIRASGASDILLCHRDGDEALCAPTRFYKKPFSVPMFRPEDSMTLPISHALAGRSGVANARDLRGIQVLASYTPVRGAGLGVVVKNDIDTLYAPLRERTNMLVLALAVLVALGASALIFQVRPLLAQRVREQRRTRVILENSNDAFVGIGIDGRITDWNTEAERTFGWSQAEAVGQDMAELIIPPAQRAAHNDGFARFAQTGTGKIINIRIEVMALCRNGREIPVELSVAGFHNGAGYVANAFMRDISERRRLGAEIAARATELEHERDRAQAASRAKGEFVANMSHELRTPMNAVLGMAHLLSLTDLKDEQRRYLEMIRDSGRSLLGIMNDILDFSKVEAGRMELEQGRFLLSDVLGAVATIMSVNAGDKDIELAIGIDPDVPHLLFGDAMRLQQVLVNLAGNAIKFTSHGEVSLLVELLARDNGQATLQFRMRDTGIGIDPAHQASLFSPFTQGDSSTTRRFGGTGLGLAISRQLVGLMQGTITFNSEPGRGSEFRVALPLRVEAERDDSRRLDGVLAGLRLLVVDDHPTSRDYLARTIRGWGWEAECAASGAQAIALVRQGGAAFDAVLVDWQMPGMDGVRTMESIRNIAGRGRLPVVLMANAYSRGKLDEAAPAARADAILSKPVTGSSLYDTLNEILVERVRGASRQRIAQPAHALARLDGARLLMAEDNELNQAVARGILEQAGAQLEIVCDGAQAVARLAEAPAAFDMVLMDIQMPVMDGYEATRRIRAQLGPGLPILAITAGVTEPERASYLAAGMDDLIAKPVDPDQMVAVIARYLNRRQRFGPATARAIAPAAAPENLPVLGIEPLVALARGDRERLGGVAHLLQRVIDDAGREFAQARASWRDGDDESAARMLHALRGGVGSIGAKRFAQASQALEREIRAAHPREQLERKFGETGAELDAALAAARAWLSSYRGGGPAAA</sequence>
<evidence type="ECO:0000256" key="8">
    <source>
        <dbReference type="ARBA" id="ARBA00022729"/>
    </source>
</evidence>
<dbReference type="FunFam" id="3.30.565.10:FF:000010">
    <property type="entry name" value="Sensor histidine kinase RcsC"/>
    <property type="match status" value="1"/>
</dbReference>
<proteinExistence type="predicted"/>
<dbReference type="RefSeq" id="WP_169464667.1">
    <property type="nucleotide sequence ID" value="NZ_JABBGG010000003.1"/>
</dbReference>
<dbReference type="PROSITE" id="PS50110">
    <property type="entry name" value="RESPONSE_REGULATORY"/>
    <property type="match status" value="2"/>
</dbReference>
<dbReference type="InterPro" id="IPR011006">
    <property type="entry name" value="CheY-like_superfamily"/>
</dbReference>
<dbReference type="InterPro" id="IPR003661">
    <property type="entry name" value="HisK_dim/P_dom"/>
</dbReference>
<dbReference type="GO" id="GO:0000155">
    <property type="term" value="F:phosphorelay sensor kinase activity"/>
    <property type="evidence" value="ECO:0007669"/>
    <property type="project" value="InterPro"/>
</dbReference>
<comment type="caution">
    <text evidence="27">The sequence shown here is derived from an EMBL/GenBank/DDBJ whole genome shotgun (WGS) entry which is preliminary data.</text>
</comment>
<keyword evidence="9" id="KW-0547">Nucleotide-binding</keyword>
<evidence type="ECO:0000259" key="24">
    <source>
        <dbReference type="PROSITE" id="PS50110"/>
    </source>
</evidence>
<feature type="transmembrane region" description="Helical" evidence="22">
    <location>
        <begin position="178"/>
        <end position="202"/>
    </location>
</feature>